<evidence type="ECO:0000259" key="3">
    <source>
        <dbReference type="Pfam" id="PF04235"/>
    </source>
</evidence>
<dbReference type="InterPro" id="IPR052529">
    <property type="entry name" value="Bact_Transport_Assoc"/>
</dbReference>
<protein>
    <submittedName>
        <fullName evidence="4">Putative membrane protein YeiB</fullName>
    </submittedName>
</protein>
<feature type="transmembrane region" description="Helical" evidence="2">
    <location>
        <begin position="107"/>
        <end position="139"/>
    </location>
</feature>
<feature type="domain" description="DUF418" evidence="3">
    <location>
        <begin position="220"/>
        <end position="383"/>
    </location>
</feature>
<keyword evidence="5" id="KW-1185">Reference proteome</keyword>
<keyword evidence="2" id="KW-0472">Membrane</keyword>
<keyword evidence="2" id="KW-1133">Transmembrane helix</keyword>
<evidence type="ECO:0000256" key="1">
    <source>
        <dbReference type="SAM" id="MobiDB-lite"/>
    </source>
</evidence>
<feature type="region of interest" description="Disordered" evidence="1">
    <location>
        <begin position="1"/>
        <end position="20"/>
    </location>
</feature>
<dbReference type="EMBL" id="JACCBU010000001">
    <property type="protein sequence ID" value="NYE74184.1"/>
    <property type="molecule type" value="Genomic_DNA"/>
</dbReference>
<dbReference type="PANTHER" id="PTHR30590:SF2">
    <property type="entry name" value="INNER MEMBRANE PROTEIN"/>
    <property type="match status" value="1"/>
</dbReference>
<evidence type="ECO:0000313" key="5">
    <source>
        <dbReference type="Proteomes" id="UP000569914"/>
    </source>
</evidence>
<feature type="transmembrane region" description="Helical" evidence="2">
    <location>
        <begin position="146"/>
        <end position="169"/>
    </location>
</feature>
<dbReference type="Proteomes" id="UP000569914">
    <property type="component" value="Unassembled WGS sequence"/>
</dbReference>
<reference evidence="4 5" key="1">
    <citation type="submission" date="2020-07" db="EMBL/GenBank/DDBJ databases">
        <title>Sequencing the genomes of 1000 actinobacteria strains.</title>
        <authorList>
            <person name="Klenk H.-P."/>
        </authorList>
    </citation>
    <scope>NUCLEOTIDE SEQUENCE [LARGE SCALE GENOMIC DNA]</scope>
    <source>
        <strain evidence="4 5">DSM 22083</strain>
    </source>
</reference>
<feature type="transmembrane region" description="Helical" evidence="2">
    <location>
        <begin position="342"/>
        <end position="362"/>
    </location>
</feature>
<dbReference type="RefSeq" id="WP_179756306.1">
    <property type="nucleotide sequence ID" value="NZ_JACCBU010000001.1"/>
</dbReference>
<feature type="transmembrane region" description="Helical" evidence="2">
    <location>
        <begin position="317"/>
        <end position="336"/>
    </location>
</feature>
<feature type="transmembrane region" description="Helical" evidence="2">
    <location>
        <begin position="26"/>
        <end position="47"/>
    </location>
</feature>
<dbReference type="InterPro" id="IPR007349">
    <property type="entry name" value="DUF418"/>
</dbReference>
<dbReference type="Pfam" id="PF04235">
    <property type="entry name" value="DUF418"/>
    <property type="match status" value="1"/>
</dbReference>
<dbReference type="PANTHER" id="PTHR30590">
    <property type="entry name" value="INNER MEMBRANE PROTEIN"/>
    <property type="match status" value="1"/>
</dbReference>
<proteinExistence type="predicted"/>
<organism evidence="4 5">
    <name type="scientific">Microlunatus parietis</name>
    <dbReference type="NCBI Taxonomy" id="682979"/>
    <lineage>
        <taxon>Bacteria</taxon>
        <taxon>Bacillati</taxon>
        <taxon>Actinomycetota</taxon>
        <taxon>Actinomycetes</taxon>
        <taxon>Propionibacteriales</taxon>
        <taxon>Propionibacteriaceae</taxon>
        <taxon>Microlunatus</taxon>
    </lineage>
</organism>
<feature type="transmembrane region" description="Helical" evidence="2">
    <location>
        <begin position="234"/>
        <end position="255"/>
    </location>
</feature>
<dbReference type="AlphaFoldDB" id="A0A7Y9IC72"/>
<comment type="caution">
    <text evidence="4">The sequence shown here is derived from an EMBL/GenBank/DDBJ whole genome shotgun (WGS) entry which is preliminary data.</text>
</comment>
<keyword evidence="2" id="KW-0812">Transmembrane</keyword>
<accession>A0A7Y9IC72</accession>
<name>A0A7Y9IC72_9ACTN</name>
<sequence length="394" mass="41307">MTGSLTAEERGPRVDAPGGRAPAPDLARGLMLLVIALAHAPLFTVVARAPGGADAVTEVLHLLFVNNHARSMFAFLFGYALVQLADRRPPAESDAEVRGLIRRRGGWLIMIGFLHVALLAPVDILAGYGLVAVLFAGLLRARDATLLRVAAGTAVPAVGLAGVLLWYPLSQGVSSYALNGFDPGARDPWALLIERVLGWPAGLVIGVVLVLPAVILGIWAARRRLLEQPERHRRLLLGIGVGSTLVALAGAVPAILIQTGSWPEPTVAGVALATFLQPLTGFVGGIGVIGFIAVAASGQRRPGLLATALQALGRRSLTFYLVQSVIFVAVCYPYGLGLGDRLGITGASILAVIIWLASLLAADLMRRLGHRGPAEILLRRLVSLGGRRASETGQ</sequence>
<evidence type="ECO:0000256" key="2">
    <source>
        <dbReference type="SAM" id="Phobius"/>
    </source>
</evidence>
<evidence type="ECO:0000313" key="4">
    <source>
        <dbReference type="EMBL" id="NYE74184.1"/>
    </source>
</evidence>
<feature type="transmembrane region" description="Helical" evidence="2">
    <location>
        <begin position="275"/>
        <end position="296"/>
    </location>
</feature>
<feature type="transmembrane region" description="Helical" evidence="2">
    <location>
        <begin position="197"/>
        <end position="222"/>
    </location>
</feature>
<gene>
    <name evidence="4" type="ORF">BKA15_005513</name>
</gene>